<accession>V7CH93</accession>
<evidence type="ECO:0000259" key="7">
    <source>
        <dbReference type="PROSITE" id="PS51649"/>
    </source>
</evidence>
<comment type="pathway">
    <text evidence="2">Protein modification; protein ubiquitination.</text>
</comment>
<dbReference type="OMA" id="SHYIKSK"/>
<dbReference type="InterPro" id="IPR011333">
    <property type="entry name" value="SKP1/BTB/POZ_sf"/>
</dbReference>
<organism evidence="8 9">
    <name type="scientific">Phaseolus vulgaris</name>
    <name type="common">Kidney bean</name>
    <name type="synonym">French bean</name>
    <dbReference type="NCBI Taxonomy" id="3885"/>
    <lineage>
        <taxon>Eukaryota</taxon>
        <taxon>Viridiplantae</taxon>
        <taxon>Streptophyta</taxon>
        <taxon>Embryophyta</taxon>
        <taxon>Tracheophyta</taxon>
        <taxon>Spermatophyta</taxon>
        <taxon>Magnoliopsida</taxon>
        <taxon>eudicotyledons</taxon>
        <taxon>Gunneridae</taxon>
        <taxon>Pentapetalae</taxon>
        <taxon>rosids</taxon>
        <taxon>fabids</taxon>
        <taxon>Fabales</taxon>
        <taxon>Fabaceae</taxon>
        <taxon>Papilionoideae</taxon>
        <taxon>50 kb inversion clade</taxon>
        <taxon>NPAAA clade</taxon>
        <taxon>indigoferoid/millettioid clade</taxon>
        <taxon>Phaseoleae</taxon>
        <taxon>Phaseolus</taxon>
    </lineage>
</organism>
<dbReference type="Gene3D" id="3.30.710.10">
    <property type="entry name" value="Potassium Channel Kv1.1, Chain A"/>
    <property type="match status" value="1"/>
</dbReference>
<keyword evidence="5" id="KW-0175">Coiled coil</keyword>
<dbReference type="PANTHER" id="PTHR32370">
    <property type="entry name" value="OS12G0117600 PROTEIN"/>
    <property type="match status" value="1"/>
</dbReference>
<dbReference type="SUPFAM" id="SSF54695">
    <property type="entry name" value="POZ domain"/>
    <property type="match status" value="1"/>
</dbReference>
<dbReference type="SMR" id="V7CH93"/>
<evidence type="ECO:0000313" key="8">
    <source>
        <dbReference type="EMBL" id="ESW28708.1"/>
    </source>
</evidence>
<dbReference type="AlphaFoldDB" id="V7CH93"/>
<evidence type="ECO:0000256" key="1">
    <source>
        <dbReference type="ARBA" id="ARBA00004184"/>
    </source>
</evidence>
<dbReference type="Proteomes" id="UP000000226">
    <property type="component" value="Chromosome 2"/>
</dbReference>
<dbReference type="eggNOG" id="ENOG502QYIX">
    <property type="taxonomic scope" value="Eukaryota"/>
</dbReference>
<evidence type="ECO:0000256" key="3">
    <source>
        <dbReference type="ARBA" id="ARBA00022786"/>
    </source>
</evidence>
<dbReference type="GO" id="GO:0016567">
    <property type="term" value="P:protein ubiquitination"/>
    <property type="evidence" value="ECO:0007669"/>
    <property type="project" value="UniProtKB-UniPathway"/>
</dbReference>
<feature type="coiled-coil region" evidence="5">
    <location>
        <begin position="322"/>
        <end position="349"/>
    </location>
</feature>
<dbReference type="OrthoDB" id="407106at2759"/>
<comment type="subcellular location">
    <subcellularLocation>
        <location evidence="1">Endomembrane system</location>
        <topology evidence="1">Peripheral membrane protein</topology>
    </subcellularLocation>
</comment>
<sequence length="439" mass="49871">MRGWKHSAAIETIYEEEHRSSSAPSLSPSPSFSSFSPPSLHSIVNAWSLHSASQPNVFILVHGTSFRLHQDRMISQSSYLKQHLTGVSNVTISPPLNITAETFATVAEFCYTHKVHLTPTNVAAIRVAAELLGMTEGENLCGVAESYFERVVAVDASMVMRSCVTMLPEAETTASLVSKCIEALIWNGDVSFLDDVVEMHSQDFQMVASYLNKRLPDHDALYKIIDIYLKENKYGKLTEEQQTEICNNLDCSKLSPRILVECVQNPRMSLKFIMGAILVEHLKTRHSLVVATTTTTHQTERTSLRKILQHDHHHTTHIEETMDSTYNRIQNLEKELMDMKNHLQHHQFMDEKKNNNALTKERAVSFHYEPPQNSRIQRGGRGSISSSSLMLDNIITKKQNEVKMCVANKTSIDMTRFFPRNFKFSLKNAFGCRMQRQAR</sequence>
<dbReference type="UniPathway" id="UPA00143"/>
<evidence type="ECO:0000256" key="5">
    <source>
        <dbReference type="SAM" id="Coils"/>
    </source>
</evidence>
<proteinExistence type="inferred from homology"/>
<protein>
    <recommendedName>
        <fullName evidence="10">BTB domain-containing protein</fullName>
    </recommendedName>
</protein>
<feature type="domain" description="NPH3" evidence="7">
    <location>
        <begin position="214"/>
        <end position="283"/>
    </location>
</feature>
<keyword evidence="9" id="KW-1185">Reference proteome</keyword>
<dbReference type="GO" id="GO:0012505">
    <property type="term" value="C:endomembrane system"/>
    <property type="evidence" value="ECO:0007669"/>
    <property type="project" value="UniProtKB-SubCell"/>
</dbReference>
<dbReference type="EMBL" id="CM002289">
    <property type="protein sequence ID" value="ESW28708.1"/>
    <property type="molecule type" value="Genomic_DNA"/>
</dbReference>
<name>V7CH93_PHAVU</name>
<evidence type="ECO:0000313" key="9">
    <source>
        <dbReference type="Proteomes" id="UP000000226"/>
    </source>
</evidence>
<dbReference type="InterPro" id="IPR043454">
    <property type="entry name" value="NPH3/RPT2-like"/>
</dbReference>
<dbReference type="Pfam" id="PF00651">
    <property type="entry name" value="BTB"/>
    <property type="match status" value="1"/>
</dbReference>
<evidence type="ECO:0000259" key="6">
    <source>
        <dbReference type="PROSITE" id="PS50097"/>
    </source>
</evidence>
<dbReference type="InterPro" id="IPR027356">
    <property type="entry name" value="NPH3_dom"/>
</dbReference>
<evidence type="ECO:0000256" key="4">
    <source>
        <dbReference type="PROSITE-ProRule" id="PRU00982"/>
    </source>
</evidence>
<feature type="domain" description="BTB" evidence="6">
    <location>
        <begin position="55"/>
        <end position="119"/>
    </location>
</feature>
<dbReference type="Gramene" id="ESW28708">
    <property type="protein sequence ID" value="ESW28708"/>
    <property type="gene ID" value="PHAVU_002G011000g"/>
</dbReference>
<comment type="similarity">
    <text evidence="4">Belongs to the NPH3 family.</text>
</comment>
<reference evidence="9" key="1">
    <citation type="journal article" date="2014" name="Nat. Genet.">
        <title>A reference genome for common bean and genome-wide analysis of dual domestications.</title>
        <authorList>
            <person name="Schmutz J."/>
            <person name="McClean P.E."/>
            <person name="Mamidi S."/>
            <person name="Wu G.A."/>
            <person name="Cannon S.B."/>
            <person name="Grimwood J."/>
            <person name="Jenkins J."/>
            <person name="Shu S."/>
            <person name="Song Q."/>
            <person name="Chavarro C."/>
            <person name="Torres-Torres M."/>
            <person name="Geffroy V."/>
            <person name="Moghaddam S.M."/>
            <person name="Gao D."/>
            <person name="Abernathy B."/>
            <person name="Barry K."/>
            <person name="Blair M."/>
            <person name="Brick M.A."/>
            <person name="Chovatia M."/>
            <person name="Gepts P."/>
            <person name="Goodstein D.M."/>
            <person name="Gonzales M."/>
            <person name="Hellsten U."/>
            <person name="Hyten D.L."/>
            <person name="Jia G."/>
            <person name="Kelly J.D."/>
            <person name="Kudrna D."/>
            <person name="Lee R."/>
            <person name="Richard M.M."/>
            <person name="Miklas P.N."/>
            <person name="Osorno J.M."/>
            <person name="Rodrigues J."/>
            <person name="Thareau V."/>
            <person name="Urrea C.A."/>
            <person name="Wang M."/>
            <person name="Yu Y."/>
            <person name="Zhang M."/>
            <person name="Wing R.A."/>
            <person name="Cregan P.B."/>
            <person name="Rokhsar D.S."/>
            <person name="Jackson S.A."/>
        </authorList>
    </citation>
    <scope>NUCLEOTIDE SEQUENCE [LARGE SCALE GENOMIC DNA]</scope>
    <source>
        <strain evidence="9">cv. G19833</strain>
    </source>
</reference>
<dbReference type="Pfam" id="PF03000">
    <property type="entry name" value="NPH3"/>
    <property type="match status" value="1"/>
</dbReference>
<evidence type="ECO:0008006" key="10">
    <source>
        <dbReference type="Google" id="ProtNLM"/>
    </source>
</evidence>
<dbReference type="InterPro" id="IPR000210">
    <property type="entry name" value="BTB/POZ_dom"/>
</dbReference>
<keyword evidence="3" id="KW-0833">Ubl conjugation pathway</keyword>
<dbReference type="PROSITE" id="PS51649">
    <property type="entry name" value="NPH3"/>
    <property type="match status" value="1"/>
</dbReference>
<dbReference type="PROSITE" id="PS50097">
    <property type="entry name" value="BTB"/>
    <property type="match status" value="1"/>
</dbReference>
<evidence type="ECO:0000256" key="2">
    <source>
        <dbReference type="ARBA" id="ARBA00004906"/>
    </source>
</evidence>
<gene>
    <name evidence="8" type="ORF">PHAVU_002G011000g</name>
</gene>